<evidence type="ECO:0000259" key="2">
    <source>
        <dbReference type="Pfam" id="PF00501"/>
    </source>
</evidence>
<dbReference type="InterPro" id="IPR045851">
    <property type="entry name" value="AMP-bd_C_sf"/>
</dbReference>
<dbReference type="InterPro" id="IPR000873">
    <property type="entry name" value="AMP-dep_synth/lig_dom"/>
</dbReference>
<sequence length="815" mass="91471">MNKHHIVFGELNYATARLILTLVTDQLSERISIIIRQSSDEVACKNVVFKCLNEIATKNNVLLSTTELEKLTVYNHDCNTGANDALVEIEQRLTSLGIYHHETVRWEVETLVKCSASTQSYAKILKYLPRDEEQRSVQQIDIANILGPVGHYQDELDTPLNRFIFSLLEYSEEVKGRTVKVHIPKDIELEFLPFECYLDEILANEVCVKIAKDTVNISAQKLVTKIASVLALDLEFVNDALEQDLDLIEFLEREELTLSTSKDTLKTEENTDSFLSSLCMQASEAKTWKEDINVDAILFAHEKKHTESLNFADKLLEIARTIKQDKVAIHHALGDMKYGDFEHSIKNAVSNVVNLDIKPGTRVGVISNDSTHFTIAVLSLMYSGCTAIIINPLLKAETIAQAIRSAQVDIVFGDDDFFELASESEHLPTGLISLFANIREVAPICDGADDKGVTHWAPARTRPFDYAIGMFSSGTTGIPKLILHRHQDFVVAAERYAAQVLNINSSDRALSVSRMSFAFGLHNCFNALYNSATAILSPPTLSIDEIVESIKLYKPTIFYAVPTVYQFLLTHENISANDFITVRCFVSAGDRMPIELNRKWQAKFNAVILDSLGSTEAFSTYLTNIPGSNRALGDTGKIVPGFDAKILNGRGIICSHGDIGTLWLKGPTLPSRYESNNAETEARFKDGWYCTNDMFKCDKDGYFRYIGRADDVIKVSGQWVSPQDIEDVLLGHPDVVEIAVVAVGDHETTTRPKAFVVTKRQDYEQLTKELKEYAKQNLERWKYPHLFQYAKSLPKTVTGKLQRYRLKGVVNELVL</sequence>
<dbReference type="PANTHER" id="PTHR43352">
    <property type="entry name" value="ACETYL-COA SYNTHETASE"/>
    <property type="match status" value="1"/>
</dbReference>
<proteinExistence type="predicted"/>
<dbReference type="RefSeq" id="WP_261625584.1">
    <property type="nucleotide sequence ID" value="NZ_CAMAPC010000001.1"/>
</dbReference>
<dbReference type="EC" id="6.2.1.26" evidence="4"/>
<evidence type="ECO:0000313" key="4">
    <source>
        <dbReference type="EMBL" id="CAH9049576.1"/>
    </source>
</evidence>
<protein>
    <submittedName>
        <fullName evidence="4">2-succinylbenzoate--CoA ligase</fullName>
        <ecNumber evidence="4">6.2.1.26</ecNumber>
    </submittedName>
</protein>
<dbReference type="PANTHER" id="PTHR43352:SF1">
    <property type="entry name" value="ANTHRANILATE--COA LIGASE"/>
    <property type="match status" value="1"/>
</dbReference>
<evidence type="ECO:0000313" key="5">
    <source>
        <dbReference type="Proteomes" id="UP001152467"/>
    </source>
</evidence>
<dbReference type="InterPro" id="IPR025110">
    <property type="entry name" value="AMP-bd_C"/>
</dbReference>
<dbReference type="Pfam" id="PF13193">
    <property type="entry name" value="AMP-binding_C"/>
    <property type="match status" value="1"/>
</dbReference>
<gene>
    <name evidence="4" type="primary">menE_1</name>
    <name evidence="4" type="ORF">PSECIP111854_00221</name>
</gene>
<dbReference type="SUPFAM" id="SSF56801">
    <property type="entry name" value="Acetyl-CoA synthetase-like"/>
    <property type="match status" value="1"/>
</dbReference>
<evidence type="ECO:0000259" key="3">
    <source>
        <dbReference type="Pfam" id="PF13193"/>
    </source>
</evidence>
<keyword evidence="5" id="KW-1185">Reference proteome</keyword>
<keyword evidence="1 4" id="KW-0436">Ligase</keyword>
<organism evidence="4 5">
    <name type="scientific">Pseudoalteromonas holothuriae</name>
    <dbReference type="NCBI Taxonomy" id="2963714"/>
    <lineage>
        <taxon>Bacteria</taxon>
        <taxon>Pseudomonadati</taxon>
        <taxon>Pseudomonadota</taxon>
        <taxon>Gammaproteobacteria</taxon>
        <taxon>Alteromonadales</taxon>
        <taxon>Pseudoalteromonadaceae</taxon>
        <taxon>Pseudoalteromonas</taxon>
    </lineage>
</organism>
<comment type="caution">
    <text evidence="4">The sequence shown here is derived from an EMBL/GenBank/DDBJ whole genome shotgun (WGS) entry which is preliminary data.</text>
</comment>
<dbReference type="AlphaFoldDB" id="A0A9W4QQX2"/>
<dbReference type="Pfam" id="PF00501">
    <property type="entry name" value="AMP-binding"/>
    <property type="match status" value="1"/>
</dbReference>
<dbReference type="Gene3D" id="3.40.50.12780">
    <property type="entry name" value="N-terminal domain of ligase-like"/>
    <property type="match status" value="1"/>
</dbReference>
<dbReference type="Gene3D" id="3.30.300.30">
    <property type="match status" value="1"/>
</dbReference>
<dbReference type="Proteomes" id="UP001152467">
    <property type="component" value="Unassembled WGS sequence"/>
</dbReference>
<name>A0A9W4QQX2_9GAMM</name>
<accession>A0A9W4QQX2</accession>
<evidence type="ECO:0000256" key="1">
    <source>
        <dbReference type="ARBA" id="ARBA00022598"/>
    </source>
</evidence>
<feature type="domain" description="AMP-binding enzyme C-terminal" evidence="3">
    <location>
        <begin position="725"/>
        <end position="800"/>
    </location>
</feature>
<feature type="domain" description="AMP-dependent synthetase/ligase" evidence="2">
    <location>
        <begin position="323"/>
        <end position="673"/>
    </location>
</feature>
<dbReference type="GO" id="GO:0044550">
    <property type="term" value="P:secondary metabolite biosynthetic process"/>
    <property type="evidence" value="ECO:0007669"/>
    <property type="project" value="TreeGrafter"/>
</dbReference>
<dbReference type="EMBL" id="CAMAPC010000001">
    <property type="protein sequence ID" value="CAH9049576.1"/>
    <property type="molecule type" value="Genomic_DNA"/>
</dbReference>
<reference evidence="4" key="1">
    <citation type="submission" date="2022-07" db="EMBL/GenBank/DDBJ databases">
        <authorList>
            <person name="Criscuolo A."/>
        </authorList>
    </citation>
    <scope>NUCLEOTIDE SEQUENCE</scope>
    <source>
        <strain evidence="4">CIP111854</strain>
    </source>
</reference>
<dbReference type="GO" id="GO:0008756">
    <property type="term" value="F:o-succinylbenzoate-CoA ligase activity"/>
    <property type="evidence" value="ECO:0007669"/>
    <property type="project" value="UniProtKB-EC"/>
</dbReference>
<dbReference type="InterPro" id="IPR042099">
    <property type="entry name" value="ANL_N_sf"/>
</dbReference>